<reference evidence="1 2" key="1">
    <citation type="submission" date="2017-07" db="EMBL/GenBank/DDBJ databases">
        <title>Phenotypical and genomic characterization of a clinical isolate of Shewanella bicestrii sp. nov. producing an extended-spectrum beta-lactamase and a new oxacillinase variant.</title>
        <authorList>
            <person name="Jousset A.B."/>
            <person name="Bonnin R.A."/>
            <person name="Girlich D."/>
            <person name="Dabos L."/>
            <person name="Potron A."/>
            <person name="Dortet L."/>
            <person name="Glaser P."/>
            <person name="Naas T."/>
        </authorList>
    </citation>
    <scope>NUCLEOTIDE SEQUENCE [LARGE SCALE GENOMIC DNA]</scope>
    <source>
        <strain evidence="1 2">JAB-1</strain>
    </source>
</reference>
<accession>A0A220UIZ2</accession>
<dbReference type="AlphaFoldDB" id="A0A220UIZ2"/>
<dbReference type="Proteomes" id="UP000198367">
    <property type="component" value="Chromosome"/>
</dbReference>
<sequence length="157" mass="16782">MEKILISSCLLGQAVRYDGGHNLLQDEWMQRWQREDRIVAFCPECAGGLATPRPAAERVGEVVLTAQGEDVTAAFRLGAQKALALAQDQGIKIAILKARSPSCGNQHIYDGTFSKRLIAGQGMTAELLQAAGVSVFNETELAQAATRLALLEAESAG</sequence>
<keyword evidence="2" id="KW-1185">Reference proteome</keyword>
<evidence type="ECO:0000313" key="1">
    <source>
        <dbReference type="EMBL" id="ASK67663.1"/>
    </source>
</evidence>
<gene>
    <name evidence="1" type="ORF">CF168_01650</name>
</gene>
<dbReference type="PANTHER" id="PTHR30087">
    <property type="entry name" value="INNER MEMBRANE PROTEIN"/>
    <property type="match status" value="1"/>
</dbReference>
<dbReference type="EMBL" id="CP022358">
    <property type="protein sequence ID" value="ASK67663.1"/>
    <property type="molecule type" value="Genomic_DNA"/>
</dbReference>
<dbReference type="RefSeq" id="WP_089066752.1">
    <property type="nucleotide sequence ID" value="NZ_CP022358.1"/>
</dbReference>
<proteinExistence type="predicted"/>
<evidence type="ECO:0000313" key="2">
    <source>
        <dbReference type="Proteomes" id="UP000198367"/>
    </source>
</evidence>
<dbReference type="PANTHER" id="PTHR30087:SF1">
    <property type="entry name" value="HYPOTHETICAL CYTOSOLIC PROTEIN"/>
    <property type="match status" value="1"/>
</dbReference>
<dbReference type="Pfam" id="PF04463">
    <property type="entry name" value="2-thiour_desulf"/>
    <property type="match status" value="1"/>
</dbReference>
<name>A0A220UIZ2_9GAMM</name>
<protein>
    <submittedName>
        <fullName evidence="1">Uncharacterized protein</fullName>
    </submittedName>
</protein>
<dbReference type="InterPro" id="IPR007553">
    <property type="entry name" value="2-thiour_desulf"/>
</dbReference>
<organism evidence="1 2">
    <name type="scientific">Shewanella bicestrii</name>
    <dbReference type="NCBI Taxonomy" id="2018305"/>
    <lineage>
        <taxon>Bacteria</taxon>
        <taxon>Pseudomonadati</taxon>
        <taxon>Pseudomonadota</taxon>
        <taxon>Gammaproteobacteria</taxon>
        <taxon>Alteromonadales</taxon>
        <taxon>Shewanellaceae</taxon>
        <taxon>Shewanella</taxon>
    </lineage>
</organism>
<dbReference type="KEGG" id="sbj:CF168_01650"/>